<dbReference type="Gene3D" id="3.30.70.1900">
    <property type="match status" value="1"/>
</dbReference>
<comment type="caution">
    <text evidence="2">The sequence shown here is derived from an EMBL/GenBank/DDBJ whole genome shotgun (WGS) entry which is preliminary data.</text>
</comment>
<dbReference type="OrthoDB" id="9787241at2"/>
<dbReference type="InterPro" id="IPR019267">
    <property type="entry name" value="CRISPR-assoc_Cas6_C"/>
</dbReference>
<sequence>MELTSLPVARYRLIFQITQAISLPEYAGSTLRGAFGRALRKISCMTKQEDCKNCPLYRSCPYTQIFETPPPAEHQLQKFSQVPNGYVIEPPQWGEKQYLAGEQLSFELVLFGRLLHQLPLITFAFKRAFEYQVGKGKAILLDLQLFDEKSPLGYYSILEKGNIIDHPNSLHIPAHLPSEMELDIQTPLRIQENGQPLRPNAIKIERLLLGLAKRIALLHEFHHQPLALDFELLRSQLSNIKDQKILHWQDWTRYSSRQDQRMKLGGVIGKWQLNGISEEWQRLLYIGQWLHTGKNATFGLGKYRITNL</sequence>
<evidence type="ECO:0000313" key="2">
    <source>
        <dbReference type="EMBL" id="PJG85619.1"/>
    </source>
</evidence>
<dbReference type="EMBL" id="PHHA01000009">
    <property type="protein sequence ID" value="PJG85619.1"/>
    <property type="molecule type" value="Genomic_DNA"/>
</dbReference>
<gene>
    <name evidence="2" type="ORF">CVP05_05500</name>
</gene>
<dbReference type="RefSeq" id="WP_100288575.1">
    <property type="nucleotide sequence ID" value="NZ_PHHA01000009.1"/>
</dbReference>
<dbReference type="Pfam" id="PF10040">
    <property type="entry name" value="CRISPR_Cas6"/>
    <property type="match status" value="1"/>
</dbReference>
<protein>
    <submittedName>
        <fullName evidence="2">CRISPR-associated protein Cas6</fullName>
    </submittedName>
</protein>
<keyword evidence="3" id="KW-1185">Reference proteome</keyword>
<proteinExistence type="predicted"/>
<accession>A0A2M8S390</accession>
<name>A0A2M8S390_9PAST</name>
<reference evidence="2 3" key="1">
    <citation type="submission" date="2017-11" db="EMBL/GenBank/DDBJ databases">
        <title>Reclassification of Bisgaard taxon 7 as Conservatibacter flavescens gen. nov., sp. nov.</title>
        <authorList>
            <person name="Christensen H."/>
        </authorList>
    </citation>
    <scope>NUCLEOTIDE SEQUENCE [LARGE SCALE GENOMIC DNA]</scope>
    <source>
        <strain evidence="2 3">7_4</strain>
    </source>
</reference>
<dbReference type="AlphaFoldDB" id="A0A2M8S390"/>
<feature type="domain" description="CRISPR-associated protein Cas6 C-terminal" evidence="1">
    <location>
        <begin position="182"/>
        <end position="303"/>
    </location>
</feature>
<evidence type="ECO:0000259" key="1">
    <source>
        <dbReference type="Pfam" id="PF10040"/>
    </source>
</evidence>
<dbReference type="Proteomes" id="UP000229329">
    <property type="component" value="Unassembled WGS sequence"/>
</dbReference>
<evidence type="ECO:0000313" key="3">
    <source>
        <dbReference type="Proteomes" id="UP000229329"/>
    </source>
</evidence>
<organism evidence="2 3">
    <name type="scientific">Conservatibacter flavescens</name>
    <dbReference type="NCBI Taxonomy" id="28161"/>
    <lineage>
        <taxon>Bacteria</taxon>
        <taxon>Pseudomonadati</taxon>
        <taxon>Pseudomonadota</taxon>
        <taxon>Gammaproteobacteria</taxon>
        <taxon>Pasteurellales</taxon>
        <taxon>Pasteurellaceae</taxon>
        <taxon>Conservatibacter</taxon>
    </lineage>
</organism>